<evidence type="ECO:0000313" key="2">
    <source>
        <dbReference type="Proteomes" id="UP000016491"/>
    </source>
</evidence>
<protein>
    <submittedName>
        <fullName evidence="1">Uncharacterized protein</fullName>
    </submittedName>
</protein>
<proteinExistence type="predicted"/>
<accession>A0ABC9U0J6</accession>
<sequence length="71" mass="8325">MFQFKNPVIIKTAACLFCRCRNCIFPALCPLILFLNRMEANLPASIRFLSVHIHNQQNVPHFYYQTIFCGF</sequence>
<gene>
    <name evidence="1" type="ORF">CLOSYM_01396</name>
</gene>
<dbReference type="Proteomes" id="UP000016491">
    <property type="component" value="Unassembled WGS sequence"/>
</dbReference>
<dbReference type="EMBL" id="AWSU01000113">
    <property type="protein sequence ID" value="ERI78660.1"/>
    <property type="molecule type" value="Genomic_DNA"/>
</dbReference>
<evidence type="ECO:0000313" key="1">
    <source>
        <dbReference type="EMBL" id="ERI78660.1"/>
    </source>
</evidence>
<reference evidence="1 2" key="1">
    <citation type="submission" date="2013-07" db="EMBL/GenBank/DDBJ databases">
        <authorList>
            <person name="Weinstock G."/>
            <person name="Sodergren E."/>
            <person name="Wylie T."/>
            <person name="Fulton L."/>
            <person name="Fulton R."/>
            <person name="Fronick C."/>
            <person name="O'Laughlin M."/>
            <person name="Godfrey J."/>
            <person name="Miner T."/>
            <person name="Herter B."/>
            <person name="Appelbaum E."/>
            <person name="Cordes M."/>
            <person name="Lek S."/>
            <person name="Wollam A."/>
            <person name="Pepin K.H."/>
            <person name="Palsikar V.B."/>
            <person name="Mitreva M."/>
            <person name="Wilson R.K."/>
        </authorList>
    </citation>
    <scope>NUCLEOTIDE SEQUENCE [LARGE SCALE GENOMIC DNA]</scope>
    <source>
        <strain evidence="1 2">ATCC 14940</strain>
    </source>
</reference>
<name>A0ABC9U0J6_CLOSY</name>
<dbReference type="AlphaFoldDB" id="A0ABC9U0J6"/>
<comment type="caution">
    <text evidence="1">The sequence shown here is derived from an EMBL/GenBank/DDBJ whole genome shotgun (WGS) entry which is preliminary data.</text>
</comment>
<organism evidence="1 2">
    <name type="scientific">[Clostridium] symbiosum ATCC 14940</name>
    <dbReference type="NCBI Taxonomy" id="411472"/>
    <lineage>
        <taxon>Bacteria</taxon>
        <taxon>Bacillati</taxon>
        <taxon>Bacillota</taxon>
        <taxon>Clostridia</taxon>
        <taxon>Lachnospirales</taxon>
        <taxon>Lachnospiraceae</taxon>
        <taxon>Otoolea</taxon>
    </lineage>
</organism>